<evidence type="ECO:0000313" key="1">
    <source>
        <dbReference type="EMBL" id="GFY41800.1"/>
    </source>
</evidence>
<protein>
    <submittedName>
        <fullName evidence="1">Uncharacterized protein</fullName>
    </submittedName>
</protein>
<gene>
    <name evidence="1" type="ORF">TNIN_435811</name>
</gene>
<comment type="caution">
    <text evidence="1">The sequence shown here is derived from an EMBL/GenBank/DDBJ whole genome shotgun (WGS) entry which is preliminary data.</text>
</comment>
<reference evidence="1" key="1">
    <citation type="submission" date="2020-08" db="EMBL/GenBank/DDBJ databases">
        <title>Multicomponent nature underlies the extraordinary mechanical properties of spider dragline silk.</title>
        <authorList>
            <person name="Kono N."/>
            <person name="Nakamura H."/>
            <person name="Mori M."/>
            <person name="Yoshida Y."/>
            <person name="Ohtoshi R."/>
            <person name="Malay A.D."/>
            <person name="Moran D.A.P."/>
            <person name="Tomita M."/>
            <person name="Numata K."/>
            <person name="Arakawa K."/>
        </authorList>
    </citation>
    <scope>NUCLEOTIDE SEQUENCE</scope>
</reference>
<name>A0A8X6WW31_9ARAC</name>
<sequence length="113" mass="12205">MVDGAGQSRGTLVRILVNVQMAISVESNTLEKQSINSVDVSMKKEIASKQSNPKRSEKAKGDCPFIVLRLKMSSNRAGESLLLSPCTKADACQLCQIRCRHLTGGVANSLRNS</sequence>
<organism evidence="1 2">
    <name type="scientific">Trichonephila inaurata madagascariensis</name>
    <dbReference type="NCBI Taxonomy" id="2747483"/>
    <lineage>
        <taxon>Eukaryota</taxon>
        <taxon>Metazoa</taxon>
        <taxon>Ecdysozoa</taxon>
        <taxon>Arthropoda</taxon>
        <taxon>Chelicerata</taxon>
        <taxon>Arachnida</taxon>
        <taxon>Araneae</taxon>
        <taxon>Araneomorphae</taxon>
        <taxon>Entelegynae</taxon>
        <taxon>Araneoidea</taxon>
        <taxon>Nephilidae</taxon>
        <taxon>Trichonephila</taxon>
        <taxon>Trichonephila inaurata</taxon>
    </lineage>
</organism>
<accession>A0A8X6WW31</accession>
<keyword evidence="2" id="KW-1185">Reference proteome</keyword>
<proteinExistence type="predicted"/>
<dbReference type="EMBL" id="BMAV01002685">
    <property type="protein sequence ID" value="GFY41800.1"/>
    <property type="molecule type" value="Genomic_DNA"/>
</dbReference>
<evidence type="ECO:0000313" key="2">
    <source>
        <dbReference type="Proteomes" id="UP000886998"/>
    </source>
</evidence>
<dbReference type="Proteomes" id="UP000886998">
    <property type="component" value="Unassembled WGS sequence"/>
</dbReference>
<dbReference type="AlphaFoldDB" id="A0A8X6WW31"/>